<dbReference type="OMA" id="GHYTTYP"/>
<comment type="caution">
    <text evidence="2">The sequence shown here is derived from an EMBL/GenBank/DDBJ whole genome shotgun (WGS) entry which is preliminary data.</text>
</comment>
<feature type="signal peptide" evidence="1">
    <location>
        <begin position="1"/>
        <end position="17"/>
    </location>
</feature>
<protein>
    <recommendedName>
        <fullName evidence="4">Small secreted protein</fullName>
    </recommendedName>
</protein>
<dbReference type="AlphaFoldDB" id="A0A1V6NV57"/>
<evidence type="ECO:0000313" key="3">
    <source>
        <dbReference type="Proteomes" id="UP000191522"/>
    </source>
</evidence>
<sequence length="169" mass="17464">MRLTLLPLLLSSSLALGNTLNVTVLGAQQNHSTLECWALDSGFKTSSEAGTAGAKSLELGELGGDSQYSILPASFDGGRHNAPTLQWVIFLSGLAHITLPNSTAEAWVSGGKNGAILALDTADVSSLGHYTTYPSQEQTVALEIPLGKGGVPGHRVLHSGACQGEELLA</sequence>
<keyword evidence="3" id="KW-1185">Reference proteome</keyword>
<reference evidence="3" key="1">
    <citation type="journal article" date="2017" name="Nat. Microbiol.">
        <title>Global analysis of biosynthetic gene clusters reveals vast potential of secondary metabolite production in Penicillium species.</title>
        <authorList>
            <person name="Nielsen J.C."/>
            <person name="Grijseels S."/>
            <person name="Prigent S."/>
            <person name="Ji B."/>
            <person name="Dainat J."/>
            <person name="Nielsen K.F."/>
            <person name="Frisvad J.C."/>
            <person name="Workman M."/>
            <person name="Nielsen J."/>
        </authorList>
    </citation>
    <scope>NUCLEOTIDE SEQUENCE [LARGE SCALE GENOMIC DNA]</scope>
    <source>
        <strain evidence="3">IBT 11843</strain>
    </source>
</reference>
<proteinExistence type="predicted"/>
<organism evidence="2 3">
    <name type="scientific">Penicillium decumbens</name>
    <dbReference type="NCBI Taxonomy" id="69771"/>
    <lineage>
        <taxon>Eukaryota</taxon>
        <taxon>Fungi</taxon>
        <taxon>Dikarya</taxon>
        <taxon>Ascomycota</taxon>
        <taxon>Pezizomycotina</taxon>
        <taxon>Eurotiomycetes</taxon>
        <taxon>Eurotiomycetidae</taxon>
        <taxon>Eurotiales</taxon>
        <taxon>Aspergillaceae</taxon>
        <taxon>Penicillium</taxon>
    </lineage>
</organism>
<feature type="chain" id="PRO_5010717024" description="Small secreted protein" evidence="1">
    <location>
        <begin position="18"/>
        <end position="169"/>
    </location>
</feature>
<evidence type="ECO:0008006" key="4">
    <source>
        <dbReference type="Google" id="ProtNLM"/>
    </source>
</evidence>
<name>A0A1V6NV57_PENDC</name>
<dbReference type="EMBL" id="MDYL01000033">
    <property type="protein sequence ID" value="OQD68613.1"/>
    <property type="molecule type" value="Genomic_DNA"/>
</dbReference>
<accession>A0A1V6NV57</accession>
<evidence type="ECO:0000256" key="1">
    <source>
        <dbReference type="SAM" id="SignalP"/>
    </source>
</evidence>
<keyword evidence="1" id="KW-0732">Signal</keyword>
<evidence type="ECO:0000313" key="2">
    <source>
        <dbReference type="EMBL" id="OQD68613.1"/>
    </source>
</evidence>
<dbReference type="Proteomes" id="UP000191522">
    <property type="component" value="Unassembled WGS sequence"/>
</dbReference>
<gene>
    <name evidence="2" type="ORF">PENDEC_c033G01708</name>
</gene>